<dbReference type="GO" id="GO:0009898">
    <property type="term" value="C:cytoplasmic side of plasma membrane"/>
    <property type="evidence" value="ECO:0007669"/>
    <property type="project" value="TreeGrafter"/>
</dbReference>
<feature type="domain" description="F-BAR" evidence="10">
    <location>
        <begin position="27"/>
        <end position="311"/>
    </location>
</feature>
<dbReference type="PANTHER" id="PTHR23065:SF7">
    <property type="entry name" value="NOSTRIN, ISOFORM H"/>
    <property type="match status" value="1"/>
</dbReference>
<dbReference type="Pfam" id="PF00611">
    <property type="entry name" value="FCH"/>
    <property type="match status" value="1"/>
</dbReference>
<dbReference type="SMART" id="SM00326">
    <property type="entry name" value="SH3"/>
    <property type="match status" value="1"/>
</dbReference>
<dbReference type="AlphaFoldDB" id="A0AAD7N879"/>
<dbReference type="InterPro" id="IPR027267">
    <property type="entry name" value="AH/BAR_dom_sf"/>
</dbReference>
<keyword evidence="2 6" id="KW-0728">SH3 domain</keyword>
<dbReference type="Gene3D" id="2.30.30.40">
    <property type="entry name" value="SH3 Domains"/>
    <property type="match status" value="1"/>
</dbReference>
<reference evidence="11" key="1">
    <citation type="submission" date="2023-03" db="EMBL/GenBank/DDBJ databases">
        <title>Massive genome expansion in bonnet fungi (Mycena s.s.) driven by repeated elements and novel gene families across ecological guilds.</title>
        <authorList>
            <consortium name="Lawrence Berkeley National Laboratory"/>
            <person name="Harder C.B."/>
            <person name="Miyauchi S."/>
            <person name="Viragh M."/>
            <person name="Kuo A."/>
            <person name="Thoen E."/>
            <person name="Andreopoulos B."/>
            <person name="Lu D."/>
            <person name="Skrede I."/>
            <person name="Drula E."/>
            <person name="Henrissat B."/>
            <person name="Morin E."/>
            <person name="Kohler A."/>
            <person name="Barry K."/>
            <person name="LaButti K."/>
            <person name="Morin E."/>
            <person name="Salamov A."/>
            <person name="Lipzen A."/>
            <person name="Mereny Z."/>
            <person name="Hegedus B."/>
            <person name="Baldrian P."/>
            <person name="Stursova M."/>
            <person name="Weitz H."/>
            <person name="Taylor A."/>
            <person name="Grigoriev I.V."/>
            <person name="Nagy L.G."/>
            <person name="Martin F."/>
            <person name="Kauserud H."/>
        </authorList>
    </citation>
    <scope>NUCLEOTIDE SEQUENCE</scope>
    <source>
        <strain evidence="11">CBHHK188m</strain>
    </source>
</reference>
<protein>
    <submittedName>
        <fullName evidence="11">SH3 domain-containing protein</fullName>
    </submittedName>
</protein>
<dbReference type="Proteomes" id="UP001215280">
    <property type="component" value="Unassembled WGS sequence"/>
</dbReference>
<dbReference type="Gene3D" id="1.20.1270.60">
    <property type="entry name" value="Arfaptin homology (AH) domain/BAR domain"/>
    <property type="match status" value="1"/>
</dbReference>
<dbReference type="InterPro" id="IPR001452">
    <property type="entry name" value="SH3_domain"/>
</dbReference>
<dbReference type="GO" id="GO:0005543">
    <property type="term" value="F:phospholipid binding"/>
    <property type="evidence" value="ECO:0007669"/>
    <property type="project" value="TreeGrafter"/>
</dbReference>
<evidence type="ECO:0000259" key="10">
    <source>
        <dbReference type="PROSITE" id="PS51741"/>
    </source>
</evidence>
<feature type="compositionally biased region" description="Pro residues" evidence="8">
    <location>
        <begin position="806"/>
        <end position="823"/>
    </location>
</feature>
<dbReference type="PANTHER" id="PTHR23065">
    <property type="entry name" value="PROLINE-SERINE-THREONINE PHOSPHATASE INTERACTING PROTEIN 1"/>
    <property type="match status" value="1"/>
</dbReference>
<feature type="compositionally biased region" description="Polar residues" evidence="8">
    <location>
        <begin position="1"/>
        <end position="13"/>
    </location>
</feature>
<name>A0AAD7N879_9AGAR</name>
<keyword evidence="3" id="KW-0963">Cytoplasm</keyword>
<keyword evidence="7" id="KW-0175">Coiled coil</keyword>
<dbReference type="Pfam" id="PF00018">
    <property type="entry name" value="SH3_1"/>
    <property type="match status" value="1"/>
</dbReference>
<evidence type="ECO:0000256" key="3">
    <source>
        <dbReference type="ARBA" id="ARBA00022490"/>
    </source>
</evidence>
<feature type="region of interest" description="Disordered" evidence="8">
    <location>
        <begin position="1"/>
        <end position="22"/>
    </location>
</feature>
<feature type="compositionally biased region" description="Low complexity" evidence="8">
    <location>
        <begin position="415"/>
        <end position="428"/>
    </location>
</feature>
<comment type="subcellular location">
    <subcellularLocation>
        <location evidence="1">Cytoplasm</location>
        <location evidence="1">Cytoskeleton</location>
    </subcellularLocation>
</comment>
<keyword evidence="5" id="KW-0206">Cytoskeleton</keyword>
<dbReference type="CDD" id="cd07651">
    <property type="entry name" value="F-BAR_PombeCdc15_like"/>
    <property type="match status" value="1"/>
</dbReference>
<gene>
    <name evidence="11" type="ORF">DFH07DRAFT_1034724</name>
</gene>
<evidence type="ECO:0000313" key="11">
    <source>
        <dbReference type="EMBL" id="KAJ7750142.1"/>
    </source>
</evidence>
<dbReference type="PROSITE" id="PS50002">
    <property type="entry name" value="SH3"/>
    <property type="match status" value="1"/>
</dbReference>
<evidence type="ECO:0000259" key="9">
    <source>
        <dbReference type="PROSITE" id="PS50002"/>
    </source>
</evidence>
<feature type="compositionally biased region" description="Polar residues" evidence="8">
    <location>
        <begin position="397"/>
        <end position="406"/>
    </location>
</feature>
<feature type="region of interest" description="Disordered" evidence="8">
    <location>
        <begin position="318"/>
        <end position="575"/>
    </location>
</feature>
<organism evidence="11 12">
    <name type="scientific">Mycena maculata</name>
    <dbReference type="NCBI Taxonomy" id="230809"/>
    <lineage>
        <taxon>Eukaryota</taxon>
        <taxon>Fungi</taxon>
        <taxon>Dikarya</taxon>
        <taxon>Basidiomycota</taxon>
        <taxon>Agaricomycotina</taxon>
        <taxon>Agaricomycetes</taxon>
        <taxon>Agaricomycetidae</taxon>
        <taxon>Agaricales</taxon>
        <taxon>Marasmiineae</taxon>
        <taxon>Mycenaceae</taxon>
        <taxon>Mycena</taxon>
    </lineage>
</organism>
<feature type="compositionally biased region" description="Low complexity" evidence="8">
    <location>
        <begin position="644"/>
        <end position="660"/>
    </location>
</feature>
<feature type="domain" description="SH3" evidence="9">
    <location>
        <begin position="941"/>
        <end position="1005"/>
    </location>
</feature>
<dbReference type="GO" id="GO:0030036">
    <property type="term" value="P:actin cytoskeleton organization"/>
    <property type="evidence" value="ECO:0007669"/>
    <property type="project" value="UniProtKB-ARBA"/>
</dbReference>
<keyword evidence="12" id="KW-1185">Reference proteome</keyword>
<evidence type="ECO:0000256" key="2">
    <source>
        <dbReference type="ARBA" id="ARBA00022443"/>
    </source>
</evidence>
<dbReference type="PROSITE" id="PS51741">
    <property type="entry name" value="F_BAR"/>
    <property type="match status" value="1"/>
</dbReference>
<feature type="compositionally biased region" description="Low complexity" evidence="8">
    <location>
        <begin position="752"/>
        <end position="767"/>
    </location>
</feature>
<feature type="compositionally biased region" description="Low complexity" evidence="8">
    <location>
        <begin position="557"/>
        <end position="571"/>
    </location>
</feature>
<accession>A0AAD7N879</accession>
<evidence type="ECO:0000256" key="8">
    <source>
        <dbReference type="SAM" id="MobiDB-lite"/>
    </source>
</evidence>
<keyword evidence="4" id="KW-0597">Phosphoprotein</keyword>
<dbReference type="CDD" id="cd00174">
    <property type="entry name" value="SH3"/>
    <property type="match status" value="1"/>
</dbReference>
<feature type="region of interest" description="Disordered" evidence="8">
    <location>
        <begin position="629"/>
        <end position="865"/>
    </location>
</feature>
<dbReference type="SUPFAM" id="SSF50044">
    <property type="entry name" value="SH3-domain"/>
    <property type="match status" value="1"/>
</dbReference>
<evidence type="ECO:0000256" key="5">
    <source>
        <dbReference type="ARBA" id="ARBA00023212"/>
    </source>
</evidence>
<feature type="compositionally biased region" description="Low complexity" evidence="8">
    <location>
        <begin position="909"/>
        <end position="925"/>
    </location>
</feature>
<evidence type="ECO:0000256" key="6">
    <source>
        <dbReference type="PROSITE-ProRule" id="PRU00192"/>
    </source>
</evidence>
<dbReference type="InterPro" id="IPR031160">
    <property type="entry name" value="F_BAR_dom"/>
</dbReference>
<dbReference type="SMART" id="SM00055">
    <property type="entry name" value="FCH"/>
    <property type="match status" value="1"/>
</dbReference>
<evidence type="ECO:0000256" key="1">
    <source>
        <dbReference type="ARBA" id="ARBA00004245"/>
    </source>
</evidence>
<evidence type="ECO:0000256" key="7">
    <source>
        <dbReference type="PROSITE-ProRule" id="PRU01077"/>
    </source>
</evidence>
<feature type="region of interest" description="Disordered" evidence="8">
    <location>
        <begin position="909"/>
        <end position="935"/>
    </location>
</feature>
<feature type="compositionally biased region" description="Low complexity" evidence="8">
    <location>
        <begin position="871"/>
        <end position="889"/>
    </location>
</feature>
<evidence type="ECO:0000256" key="4">
    <source>
        <dbReference type="ARBA" id="ARBA00022553"/>
    </source>
</evidence>
<feature type="compositionally biased region" description="Low complexity" evidence="8">
    <location>
        <begin position="839"/>
        <end position="848"/>
    </location>
</feature>
<comment type="caution">
    <text evidence="11">The sequence shown here is derived from an EMBL/GenBank/DDBJ whole genome shotgun (WGS) entry which is preliminary data.</text>
</comment>
<sequence>MSARRQPSTTSLSKFARGDPVAHDRSTDFCNAFWGYGDGGVDVLFARMRGATRTMDELRNFWKERATIEEEYARRLAKLAKQTLGRDEIGSVNANTVVHWHHVGLRPDYSGKKLPTNNVYRELRSSLDTIRIETEKQAACHQTLAQQVRGDLEAQTSAFHTKQQHHKRAYQGAIEKEFKAKQTQESYVNKAREKYENDCMRINSYTAQLGLVQGKDAERIHLKLERAQQTVVSNERDFANFARELADTVAKWEQDWKVFCDICQDLEDDRLEFTKDNMWAYANAVSTVCVSDDESCERVRVALEQMEPVKDMENFVRNYGTGSQIPDPPAFVNFSDPNAIPTSESRPTFRAANFPRSSQRPPPVRRNSGQPEDDEPTTNAAGLGAGGVRRGDDPSTAAEQNTQNRRASVAPVPEQQQQQQQQPPQQQQLTNGYSPVNGGAPPDLSRRPTAATTKSPSYRVPPRDPLAEPIDPTADTFIKVGPNAYKVDLSKDPTQSGPSSSRAALSSSLQNGGFDPLAKQMEDLQSASGTVRRRSTRQNSNARPSSSMSLAAPTNPPAQQQQQRSQSPASAMRDYRHSAEMVVGPHPSATRPSSPNPAPITAAFMRPASAAGPSAELVTEVLADYHQSLPGERKSVSRSNSRRGSYTGAPPGSSTSPGPGHVYNASQSSQHGQNLARPPSTQGYAGIGTPGGSRSTSPQPMSRGPSPAPVIANVRHSFAAPPPPNNMRATSPNPVGIEIDPSGRVMHDEMAQRYQQQQQQQHRQSIQAPPPPASYNGQPQRRLSYMGPGTVSPAPQPGYGAVTPYQHPPPSGFIPPPPPPPVQPAYTPSPYQAPPPPQQQVYQPQPHASGYGTVTGLQRGVSASSGYFPDVRQQQQQQQQQQHQQQHQQQLVRVPQQQQQQLVRVPQQQQWQLQPQHQQPVRRSPSPQPLEHQQKTSDGKRILFWVKALFDYAATIEEEFDFQVGDIIAVTATPEDGWWSGELLDDSRRVPGKYIFPSNFVALMN</sequence>
<dbReference type="GO" id="GO:0120104">
    <property type="term" value="C:mitotic actomyosin contractile ring, proximal layer"/>
    <property type="evidence" value="ECO:0007669"/>
    <property type="project" value="TreeGrafter"/>
</dbReference>
<feature type="compositionally biased region" description="Low complexity" evidence="8">
    <location>
        <begin position="499"/>
        <end position="509"/>
    </location>
</feature>
<dbReference type="InterPro" id="IPR036028">
    <property type="entry name" value="SH3-like_dom_sf"/>
</dbReference>
<dbReference type="InterPro" id="IPR001060">
    <property type="entry name" value="FCH_dom"/>
</dbReference>
<feature type="region of interest" description="Disordered" evidence="8">
    <location>
        <begin position="870"/>
        <end position="889"/>
    </location>
</feature>
<dbReference type="EMBL" id="JARJLG010000083">
    <property type="protein sequence ID" value="KAJ7750142.1"/>
    <property type="molecule type" value="Genomic_DNA"/>
</dbReference>
<dbReference type="SUPFAM" id="SSF103657">
    <property type="entry name" value="BAR/IMD domain-like"/>
    <property type="match status" value="1"/>
</dbReference>
<proteinExistence type="predicted"/>
<feature type="compositionally biased region" description="Polar residues" evidence="8">
    <location>
        <begin position="537"/>
        <end position="549"/>
    </location>
</feature>
<evidence type="ECO:0000313" key="12">
    <source>
        <dbReference type="Proteomes" id="UP001215280"/>
    </source>
</evidence>
<feature type="compositionally biased region" description="Polar residues" evidence="8">
    <location>
        <begin position="664"/>
        <end position="683"/>
    </location>
</feature>